<dbReference type="RefSeq" id="WP_047002853.1">
    <property type="nucleotide sequence ID" value="NZ_LBHB01000001.1"/>
</dbReference>
<dbReference type="InterPro" id="IPR045864">
    <property type="entry name" value="aa-tRNA-synth_II/BPL/LPL"/>
</dbReference>
<dbReference type="Gene3D" id="3.30.930.10">
    <property type="entry name" value="Bira Bifunctional Protein, Domain 2"/>
    <property type="match status" value="1"/>
</dbReference>
<dbReference type="EC" id="6.3.4.15" evidence="5"/>
<dbReference type="InterPro" id="IPR004143">
    <property type="entry name" value="BPL_LPL_catalytic"/>
</dbReference>
<evidence type="ECO:0000256" key="5">
    <source>
        <dbReference type="ARBA" id="ARBA00024227"/>
    </source>
</evidence>
<protein>
    <recommendedName>
        <fullName evidence="5">biotin--[biotin carboxyl-carrier protein] ligase</fullName>
        <ecNumber evidence="5">6.3.4.15</ecNumber>
    </recommendedName>
</protein>
<dbReference type="GO" id="GO:0005737">
    <property type="term" value="C:cytoplasm"/>
    <property type="evidence" value="ECO:0007669"/>
    <property type="project" value="TreeGrafter"/>
</dbReference>
<evidence type="ECO:0000259" key="7">
    <source>
        <dbReference type="PROSITE" id="PS51733"/>
    </source>
</evidence>
<dbReference type="Proteomes" id="UP000053464">
    <property type="component" value="Unassembled WGS sequence"/>
</dbReference>
<evidence type="ECO:0000313" key="8">
    <source>
        <dbReference type="EMBL" id="KLE35452.1"/>
    </source>
</evidence>
<keyword evidence="4" id="KW-0092">Biotin</keyword>
<dbReference type="CDD" id="cd16442">
    <property type="entry name" value="BPL"/>
    <property type="match status" value="1"/>
</dbReference>
<accession>A0A0G9MXD4</accession>
<keyword evidence="2" id="KW-0547">Nucleotide-binding</keyword>
<dbReference type="PATRIC" id="fig|1581420.6.peg.650"/>
<dbReference type="AlphaFoldDB" id="A0A0G9MXD4"/>
<evidence type="ECO:0000313" key="9">
    <source>
        <dbReference type="Proteomes" id="UP000053464"/>
    </source>
</evidence>
<keyword evidence="1" id="KW-0436">Ligase</keyword>
<dbReference type="InterPro" id="IPR004408">
    <property type="entry name" value="Biotin_CoA_COase_ligase"/>
</dbReference>
<keyword evidence="3" id="KW-0067">ATP-binding</keyword>
<gene>
    <name evidence="8" type="ORF">AAW00_03210</name>
</gene>
<evidence type="ECO:0000256" key="3">
    <source>
        <dbReference type="ARBA" id="ARBA00022840"/>
    </source>
</evidence>
<dbReference type="OrthoDB" id="9807064at2"/>
<feature type="domain" description="BPL/LPL catalytic" evidence="7">
    <location>
        <begin position="1"/>
        <end position="179"/>
    </location>
</feature>
<sequence length="244" mass="26435">MIETLPEAGSSNTVLADRLRDGSHVPEGFWLRAERQTAGRGRAGRAWLGAPGNLYCSTVVHLQQEDHAAHTLSLIAGLAVHDLLRSQLINGNLRLPGEQRWLKWPNDILLHGAKLAGILCERVADAVIVGIGINVAHAPDVPGRATTCIHRENGRNANDPARVLGYLVDPFAHRLAHWRARPLAATLAEWEERAHPRGTALAVTDGDTRIHGTFDGLEPDGALRLALVDGSTRIIHAGDVELED</sequence>
<dbReference type="Pfam" id="PF03099">
    <property type="entry name" value="BPL_LplA_LipB"/>
    <property type="match status" value="1"/>
</dbReference>
<keyword evidence="9" id="KW-1185">Reference proteome</keyword>
<dbReference type="SUPFAM" id="SSF50037">
    <property type="entry name" value="C-terminal domain of transcriptional repressors"/>
    <property type="match status" value="1"/>
</dbReference>
<comment type="caution">
    <text evidence="8">The sequence shown here is derived from an EMBL/GenBank/DDBJ whole genome shotgun (WGS) entry which is preliminary data.</text>
</comment>
<dbReference type="Gene3D" id="2.30.30.100">
    <property type="match status" value="1"/>
</dbReference>
<dbReference type="PROSITE" id="PS51733">
    <property type="entry name" value="BPL_LPL_CATALYTIC"/>
    <property type="match status" value="1"/>
</dbReference>
<reference evidence="8 9" key="1">
    <citation type="submission" date="2015-04" db="EMBL/GenBank/DDBJ databases">
        <title>The draft genome sequence of Erythrobacter luteus KA37.</title>
        <authorList>
            <person name="Zhuang L."/>
            <person name="Liu Y."/>
            <person name="Shao Z."/>
        </authorList>
    </citation>
    <scope>NUCLEOTIDE SEQUENCE [LARGE SCALE GENOMIC DNA]</scope>
    <source>
        <strain evidence="8 9">KA37</strain>
    </source>
</reference>
<proteinExistence type="predicted"/>
<dbReference type="SUPFAM" id="SSF55681">
    <property type="entry name" value="Class II aaRS and biotin synthetases"/>
    <property type="match status" value="1"/>
</dbReference>
<evidence type="ECO:0000256" key="2">
    <source>
        <dbReference type="ARBA" id="ARBA00022741"/>
    </source>
</evidence>
<dbReference type="InterPro" id="IPR003142">
    <property type="entry name" value="BPL_C"/>
</dbReference>
<dbReference type="EMBL" id="LBHB01000001">
    <property type="protein sequence ID" value="KLE35452.1"/>
    <property type="molecule type" value="Genomic_DNA"/>
</dbReference>
<name>A0A0G9MXD4_9SPHN</name>
<organism evidence="8 9">
    <name type="scientific">Aurantiacibacter luteus</name>
    <dbReference type="NCBI Taxonomy" id="1581420"/>
    <lineage>
        <taxon>Bacteria</taxon>
        <taxon>Pseudomonadati</taxon>
        <taxon>Pseudomonadota</taxon>
        <taxon>Alphaproteobacteria</taxon>
        <taxon>Sphingomonadales</taxon>
        <taxon>Erythrobacteraceae</taxon>
        <taxon>Aurantiacibacter</taxon>
    </lineage>
</organism>
<dbReference type="PANTHER" id="PTHR12835">
    <property type="entry name" value="BIOTIN PROTEIN LIGASE"/>
    <property type="match status" value="1"/>
</dbReference>
<dbReference type="PANTHER" id="PTHR12835:SF5">
    <property type="entry name" value="BIOTIN--PROTEIN LIGASE"/>
    <property type="match status" value="1"/>
</dbReference>
<dbReference type="InterPro" id="IPR008988">
    <property type="entry name" value="Transcriptional_repressor_C"/>
</dbReference>
<evidence type="ECO:0000256" key="1">
    <source>
        <dbReference type="ARBA" id="ARBA00022598"/>
    </source>
</evidence>
<dbReference type="Pfam" id="PF02237">
    <property type="entry name" value="BPL_C"/>
    <property type="match status" value="1"/>
</dbReference>
<dbReference type="STRING" id="1581420.AAW00_03210"/>
<dbReference type="GO" id="GO:0004077">
    <property type="term" value="F:biotin--[biotin carboxyl-carrier protein] ligase activity"/>
    <property type="evidence" value="ECO:0007669"/>
    <property type="project" value="UniProtKB-EC"/>
</dbReference>
<dbReference type="GO" id="GO:0005524">
    <property type="term" value="F:ATP binding"/>
    <property type="evidence" value="ECO:0007669"/>
    <property type="project" value="UniProtKB-KW"/>
</dbReference>
<evidence type="ECO:0000256" key="6">
    <source>
        <dbReference type="ARBA" id="ARBA00047846"/>
    </source>
</evidence>
<evidence type="ECO:0000256" key="4">
    <source>
        <dbReference type="ARBA" id="ARBA00023267"/>
    </source>
</evidence>
<dbReference type="NCBIfam" id="TIGR00121">
    <property type="entry name" value="birA_ligase"/>
    <property type="match status" value="1"/>
</dbReference>
<comment type="catalytic activity">
    <reaction evidence="6">
        <text>biotin + L-lysyl-[protein] + ATP = N(6)-biotinyl-L-lysyl-[protein] + AMP + diphosphate + H(+)</text>
        <dbReference type="Rhea" id="RHEA:11756"/>
        <dbReference type="Rhea" id="RHEA-COMP:9752"/>
        <dbReference type="Rhea" id="RHEA-COMP:10505"/>
        <dbReference type="ChEBI" id="CHEBI:15378"/>
        <dbReference type="ChEBI" id="CHEBI:29969"/>
        <dbReference type="ChEBI" id="CHEBI:30616"/>
        <dbReference type="ChEBI" id="CHEBI:33019"/>
        <dbReference type="ChEBI" id="CHEBI:57586"/>
        <dbReference type="ChEBI" id="CHEBI:83144"/>
        <dbReference type="ChEBI" id="CHEBI:456215"/>
        <dbReference type="EC" id="6.3.4.15"/>
    </reaction>
</comment>